<comment type="caution">
    <text evidence="2">The sequence shown here is derived from an EMBL/GenBank/DDBJ whole genome shotgun (WGS) entry which is preliminary data.</text>
</comment>
<feature type="region of interest" description="Disordered" evidence="1">
    <location>
        <begin position="1"/>
        <end position="32"/>
    </location>
</feature>
<dbReference type="Proteomes" id="UP001515480">
    <property type="component" value="Unassembled WGS sequence"/>
</dbReference>
<feature type="compositionally biased region" description="Low complexity" evidence="1">
    <location>
        <begin position="7"/>
        <end position="30"/>
    </location>
</feature>
<keyword evidence="3" id="KW-1185">Reference proteome</keyword>
<dbReference type="EMBL" id="JBGBPQ010000005">
    <property type="protein sequence ID" value="KAL1523629.1"/>
    <property type="molecule type" value="Genomic_DNA"/>
</dbReference>
<sequence length="419" mass="45856">MPPLLQLPPLAAPSASTPSATPSSSDPSSAEEAGEVLTMSCLGSLGQFGNQIFQYAFLKLFSELRGASIVCPDWIGRRAFALHDPLPPREPRLRLPFVADRVVLSHRGWRRWASEREPLASLLRANGGKALSGRALRRDFPQVSGDALSAEGARRLPRGSYDLCGWFQFHTSVWAAHTPRLRELFTPEPALRAALEALLLRLRRGGEGRTSRSPLAVLHLRVAQTRGGEARGEALHAGGGWVSEEWEDRYTFWCAPHEWFVRWVVAEAAAAAGGGLAVVICSDCPHAAEHIASRLPSACCQLRWEDVKGSAEWQAVWEAWRAVFDGHACEPLLRLFLDWWVMTQADRLAISNSTFSFTAAMLNAAGSQQRSVAERAPAFYRPVPEAGGLESFDPWDSKPLLTCAPEHAKALFGGAGSYS</sequence>
<proteinExistence type="predicted"/>
<evidence type="ECO:0000313" key="3">
    <source>
        <dbReference type="Proteomes" id="UP001515480"/>
    </source>
</evidence>
<organism evidence="2 3">
    <name type="scientific">Prymnesium parvum</name>
    <name type="common">Toxic golden alga</name>
    <dbReference type="NCBI Taxonomy" id="97485"/>
    <lineage>
        <taxon>Eukaryota</taxon>
        <taxon>Haptista</taxon>
        <taxon>Haptophyta</taxon>
        <taxon>Prymnesiophyceae</taxon>
        <taxon>Prymnesiales</taxon>
        <taxon>Prymnesiaceae</taxon>
        <taxon>Prymnesium</taxon>
    </lineage>
</organism>
<evidence type="ECO:0000313" key="2">
    <source>
        <dbReference type="EMBL" id="KAL1523629.1"/>
    </source>
</evidence>
<evidence type="ECO:0000256" key="1">
    <source>
        <dbReference type="SAM" id="MobiDB-lite"/>
    </source>
</evidence>
<dbReference type="AlphaFoldDB" id="A0AB34JST1"/>
<gene>
    <name evidence="2" type="ORF">AB1Y20_018565</name>
</gene>
<reference evidence="2 3" key="1">
    <citation type="journal article" date="2024" name="Science">
        <title>Giant polyketide synthase enzymes in the biosynthesis of giant marine polyether toxins.</title>
        <authorList>
            <person name="Fallon T.R."/>
            <person name="Shende V.V."/>
            <person name="Wierzbicki I.H."/>
            <person name="Pendleton A.L."/>
            <person name="Watervoot N.F."/>
            <person name="Auber R.P."/>
            <person name="Gonzalez D.J."/>
            <person name="Wisecaver J.H."/>
            <person name="Moore B.S."/>
        </authorList>
    </citation>
    <scope>NUCLEOTIDE SEQUENCE [LARGE SCALE GENOMIC DNA]</scope>
    <source>
        <strain evidence="2 3">12B1</strain>
    </source>
</reference>
<protein>
    <submittedName>
        <fullName evidence="2">Uncharacterized protein</fullName>
    </submittedName>
</protein>
<name>A0AB34JST1_PRYPA</name>
<accession>A0AB34JST1</accession>